<evidence type="ECO:0000256" key="7">
    <source>
        <dbReference type="ARBA" id="ARBA00041129"/>
    </source>
</evidence>
<dbReference type="Proteomes" id="UP000571554">
    <property type="component" value="Unassembled WGS sequence"/>
</dbReference>
<comment type="similarity">
    <text evidence="11">Belongs to the class I-like SAM-binding methyltransferase superfamily. RNA methyltransferase RlmE family.</text>
</comment>
<evidence type="ECO:0000256" key="1">
    <source>
        <dbReference type="ARBA" id="ARBA00022552"/>
    </source>
</evidence>
<feature type="binding site" evidence="11">
    <location>
        <position position="182"/>
    </location>
    <ligand>
        <name>S-adenosyl-L-methionine</name>
        <dbReference type="ChEBI" id="CHEBI:59789"/>
    </ligand>
</feature>
<feature type="active site" description="Proton acceptor" evidence="11 12">
    <location>
        <position position="222"/>
    </location>
</feature>
<evidence type="ECO:0000313" key="16">
    <source>
        <dbReference type="Proteomes" id="UP000571554"/>
    </source>
</evidence>
<proteinExistence type="inferred from homology"/>
<comment type="function">
    <text evidence="5 11">Specifically methylates the uridine in position 2552 of 23S rRNA at the 2'-O position of the ribose in the fully assembled 50S ribosomal subunit.</text>
</comment>
<dbReference type="PANTHER" id="PTHR10920:SF18">
    <property type="entry name" value="RRNA METHYLTRANSFERASE 2, MITOCHONDRIAL"/>
    <property type="match status" value="1"/>
</dbReference>
<protein>
    <recommendedName>
        <fullName evidence="7 11">Ribosomal RNA large subunit methyltransferase E</fullName>
        <ecNumber evidence="6 11">2.1.1.166</ecNumber>
    </recommendedName>
    <alternativeName>
        <fullName evidence="9 11">23S rRNA Um2552 methyltransferase</fullName>
    </alternativeName>
    <alternativeName>
        <fullName evidence="8 11">rRNA (uridine-2'-O-)-methyltransferase</fullName>
    </alternativeName>
</protein>
<dbReference type="PIRSF" id="PIRSF005461">
    <property type="entry name" value="23S_rRNA_mtase"/>
    <property type="match status" value="1"/>
</dbReference>
<keyword evidence="2 11" id="KW-0489">Methyltransferase</keyword>
<dbReference type="EC" id="2.1.1.166" evidence="6 11"/>
<evidence type="ECO:0000256" key="6">
    <source>
        <dbReference type="ARBA" id="ARBA00038861"/>
    </source>
</evidence>
<evidence type="ECO:0000256" key="4">
    <source>
        <dbReference type="ARBA" id="ARBA00022691"/>
    </source>
</evidence>
<dbReference type="FunFam" id="3.40.50.150:FF:000005">
    <property type="entry name" value="Ribosomal RNA large subunit methyltransferase E"/>
    <property type="match status" value="1"/>
</dbReference>
<dbReference type="InterPro" id="IPR002877">
    <property type="entry name" value="RNA_MeTrfase_FtsJ_dom"/>
</dbReference>
<feature type="domain" description="Ribosomal RNA methyltransferase FtsJ" evidence="14">
    <location>
        <begin position="77"/>
        <end position="263"/>
    </location>
</feature>
<evidence type="ECO:0000256" key="5">
    <source>
        <dbReference type="ARBA" id="ARBA00037569"/>
    </source>
</evidence>
<evidence type="ECO:0000259" key="14">
    <source>
        <dbReference type="Pfam" id="PF01728"/>
    </source>
</evidence>
<dbReference type="Pfam" id="PF01728">
    <property type="entry name" value="FtsJ"/>
    <property type="match status" value="1"/>
</dbReference>
<dbReference type="PANTHER" id="PTHR10920">
    <property type="entry name" value="RIBOSOMAL RNA METHYLTRANSFERASE"/>
    <property type="match status" value="1"/>
</dbReference>
<evidence type="ECO:0000256" key="9">
    <source>
        <dbReference type="ARBA" id="ARBA00042745"/>
    </source>
</evidence>
<feature type="binding site" evidence="11">
    <location>
        <position position="109"/>
    </location>
    <ligand>
        <name>S-adenosyl-L-methionine</name>
        <dbReference type="ChEBI" id="CHEBI:59789"/>
    </ligand>
</feature>
<keyword evidence="4 11" id="KW-0949">S-adenosyl-L-methionine</keyword>
<keyword evidence="3 11" id="KW-0808">Transferase</keyword>
<evidence type="ECO:0000256" key="10">
    <source>
        <dbReference type="ARBA" id="ARBA00048970"/>
    </source>
</evidence>
<dbReference type="AlphaFoldDB" id="A0A7W9TSH9"/>
<dbReference type="InterPro" id="IPR029063">
    <property type="entry name" value="SAM-dependent_MTases_sf"/>
</dbReference>
<feature type="region of interest" description="Disordered" evidence="13">
    <location>
        <begin position="1"/>
        <end position="29"/>
    </location>
</feature>
<feature type="binding site" evidence="11">
    <location>
        <position position="157"/>
    </location>
    <ligand>
        <name>S-adenosyl-L-methionine</name>
        <dbReference type="ChEBI" id="CHEBI:59789"/>
    </ligand>
</feature>
<keyword evidence="1 11" id="KW-0698">rRNA processing</keyword>
<dbReference type="SUPFAM" id="SSF53335">
    <property type="entry name" value="S-adenosyl-L-methionine-dependent methyltransferases"/>
    <property type="match status" value="1"/>
</dbReference>
<feature type="binding site" evidence="11">
    <location>
        <position position="141"/>
    </location>
    <ligand>
        <name>S-adenosyl-L-methionine</name>
        <dbReference type="ChEBI" id="CHEBI:59789"/>
    </ligand>
</feature>
<feature type="binding site" evidence="11">
    <location>
        <position position="111"/>
    </location>
    <ligand>
        <name>S-adenosyl-L-methionine</name>
        <dbReference type="ChEBI" id="CHEBI:59789"/>
    </ligand>
</feature>
<sequence length="269" mass="30050">MENGVARADAGRCGGTNTLTQPHGPRRPHELNAYYPLKARHHAARVQSLMAKNRFNTSWLHDHINDPYVKLAQREGYRARAAYKLKEIDEQDKLIRPGMVIVDLGAAPGSWSQYARNKLAQSSKRDEQRQGGIDGTIIALDILPMEPISDVTFLQGDFREDSVLEQLEEIVDGRPVDLVISDMAPNLSGVALADAARIEHVCDLALEFSQNHLKPDGALLVKCFHGSGYSQIVEKFKHQFKVVAARKPKASRDKSSETFILGKHLKRPR</sequence>
<evidence type="ECO:0000256" key="13">
    <source>
        <dbReference type="SAM" id="MobiDB-lite"/>
    </source>
</evidence>
<dbReference type="Gene3D" id="3.40.50.150">
    <property type="entry name" value="Vaccinia Virus protein VP39"/>
    <property type="match status" value="1"/>
</dbReference>
<evidence type="ECO:0000256" key="12">
    <source>
        <dbReference type="PIRSR" id="PIRSR005461-1"/>
    </source>
</evidence>
<evidence type="ECO:0000313" key="15">
    <source>
        <dbReference type="EMBL" id="MBB6100269.1"/>
    </source>
</evidence>
<dbReference type="InterPro" id="IPR050082">
    <property type="entry name" value="RNA_methyltr_RlmE"/>
</dbReference>
<evidence type="ECO:0000256" key="8">
    <source>
        <dbReference type="ARBA" id="ARBA00041995"/>
    </source>
</evidence>
<comment type="subcellular location">
    <subcellularLocation>
        <location evidence="11">Cytoplasm</location>
    </subcellularLocation>
</comment>
<dbReference type="GO" id="GO:0005737">
    <property type="term" value="C:cytoplasm"/>
    <property type="evidence" value="ECO:0007669"/>
    <property type="project" value="UniProtKB-SubCell"/>
</dbReference>
<accession>A0A7W9TSH9</accession>
<reference evidence="15 16" key="1">
    <citation type="submission" date="2020-08" db="EMBL/GenBank/DDBJ databases">
        <title>Above-ground endophytic microbial communities from plants in different locations in the United States.</title>
        <authorList>
            <person name="Frank C."/>
        </authorList>
    </citation>
    <scope>NUCLEOTIDE SEQUENCE [LARGE SCALE GENOMIC DNA]</scope>
    <source>
        <strain evidence="15 16">WP4_2_2</strain>
    </source>
</reference>
<dbReference type="HAMAP" id="MF_01547">
    <property type="entry name" value="RNA_methyltr_E"/>
    <property type="match status" value="1"/>
</dbReference>
<dbReference type="InterPro" id="IPR015507">
    <property type="entry name" value="rRNA-MeTfrase_E"/>
</dbReference>
<keyword evidence="16" id="KW-1185">Reference proteome</keyword>
<name>A0A7W9TSH9_9BURK</name>
<evidence type="ECO:0000256" key="11">
    <source>
        <dbReference type="HAMAP-Rule" id="MF_01547"/>
    </source>
</evidence>
<dbReference type="GO" id="GO:0008650">
    <property type="term" value="F:rRNA (uridine-2'-O-)-methyltransferase activity"/>
    <property type="evidence" value="ECO:0007669"/>
    <property type="project" value="UniProtKB-UniRule"/>
</dbReference>
<evidence type="ECO:0000256" key="2">
    <source>
        <dbReference type="ARBA" id="ARBA00022603"/>
    </source>
</evidence>
<dbReference type="EMBL" id="JACHBW010000001">
    <property type="protein sequence ID" value="MBB6100269.1"/>
    <property type="molecule type" value="Genomic_DNA"/>
</dbReference>
<evidence type="ECO:0000256" key="3">
    <source>
        <dbReference type="ARBA" id="ARBA00022679"/>
    </source>
</evidence>
<comment type="catalytic activity">
    <reaction evidence="10 11">
        <text>uridine(2552) in 23S rRNA + S-adenosyl-L-methionine = 2'-O-methyluridine(2552) in 23S rRNA + S-adenosyl-L-homocysteine + H(+)</text>
        <dbReference type="Rhea" id="RHEA:42720"/>
        <dbReference type="Rhea" id="RHEA-COMP:10202"/>
        <dbReference type="Rhea" id="RHEA-COMP:10203"/>
        <dbReference type="ChEBI" id="CHEBI:15378"/>
        <dbReference type="ChEBI" id="CHEBI:57856"/>
        <dbReference type="ChEBI" id="CHEBI:59789"/>
        <dbReference type="ChEBI" id="CHEBI:65315"/>
        <dbReference type="ChEBI" id="CHEBI:74478"/>
        <dbReference type="EC" id="2.1.1.166"/>
    </reaction>
</comment>
<gene>
    <name evidence="11" type="primary">rlmE</name>
    <name evidence="11" type="synonym">ftsJ</name>
    <name evidence="11" type="synonym">rrmJ</name>
    <name evidence="15" type="ORF">F4827_000073</name>
</gene>
<comment type="caution">
    <text evidence="15">The sequence shown here is derived from an EMBL/GenBank/DDBJ whole genome shotgun (WGS) entry which is preliminary data.</text>
</comment>
<organism evidence="15 16">
    <name type="scientific">Paraburkholderia bannensis</name>
    <dbReference type="NCBI Taxonomy" id="765414"/>
    <lineage>
        <taxon>Bacteria</taxon>
        <taxon>Pseudomonadati</taxon>
        <taxon>Pseudomonadota</taxon>
        <taxon>Betaproteobacteria</taxon>
        <taxon>Burkholderiales</taxon>
        <taxon>Burkholderiaceae</taxon>
        <taxon>Paraburkholderia</taxon>
    </lineage>
</organism>
<keyword evidence="11" id="KW-0963">Cytoplasm</keyword>